<gene>
    <name evidence="1" type="ORF">NECHADRAFT_75940</name>
</gene>
<organism evidence="1 2">
    <name type="scientific">Fusarium vanettenii (strain ATCC MYA-4622 / CBS 123669 / FGSC 9596 / NRRL 45880 / 77-13-4)</name>
    <name type="common">Fusarium solani subsp. pisi</name>
    <dbReference type="NCBI Taxonomy" id="660122"/>
    <lineage>
        <taxon>Eukaryota</taxon>
        <taxon>Fungi</taxon>
        <taxon>Dikarya</taxon>
        <taxon>Ascomycota</taxon>
        <taxon>Pezizomycotina</taxon>
        <taxon>Sordariomycetes</taxon>
        <taxon>Hypocreomycetidae</taxon>
        <taxon>Hypocreales</taxon>
        <taxon>Nectriaceae</taxon>
        <taxon>Fusarium</taxon>
        <taxon>Fusarium solani species complex</taxon>
        <taxon>Fusarium vanettenii</taxon>
    </lineage>
</organism>
<dbReference type="STRING" id="660122.C7Z612"/>
<reference evidence="1 2" key="1">
    <citation type="journal article" date="2009" name="PLoS Genet.">
        <title>The genome of Nectria haematococca: contribution of supernumerary chromosomes to gene expansion.</title>
        <authorList>
            <person name="Coleman J.J."/>
            <person name="Rounsley S.D."/>
            <person name="Rodriguez-Carres M."/>
            <person name="Kuo A."/>
            <person name="Wasmann C.C."/>
            <person name="Grimwood J."/>
            <person name="Schmutz J."/>
            <person name="Taga M."/>
            <person name="White G.J."/>
            <person name="Zhou S."/>
            <person name="Schwartz D.C."/>
            <person name="Freitag M."/>
            <person name="Ma L.J."/>
            <person name="Danchin E.G."/>
            <person name="Henrissat B."/>
            <person name="Coutinho P.M."/>
            <person name="Nelson D.R."/>
            <person name="Straney D."/>
            <person name="Napoli C.A."/>
            <person name="Barker B.M."/>
            <person name="Gribskov M."/>
            <person name="Rep M."/>
            <person name="Kroken S."/>
            <person name="Molnar I."/>
            <person name="Rensing C."/>
            <person name="Kennell J.C."/>
            <person name="Zamora J."/>
            <person name="Farman M.L."/>
            <person name="Selker E.U."/>
            <person name="Salamov A."/>
            <person name="Shapiro H."/>
            <person name="Pangilinan J."/>
            <person name="Lindquist E."/>
            <person name="Lamers C."/>
            <person name="Grigoriev I.V."/>
            <person name="Geiser D.M."/>
            <person name="Covert S.F."/>
            <person name="Temporini E."/>
            <person name="Vanetten H.D."/>
        </authorList>
    </citation>
    <scope>NUCLEOTIDE SEQUENCE [LARGE SCALE GENOMIC DNA]</scope>
    <source>
        <strain evidence="2">ATCC MYA-4622 / CBS 123669 / FGSC 9596 / NRRL 45880 / 77-13-4</strain>
    </source>
</reference>
<dbReference type="KEGG" id="nhe:NECHADRAFT_75940"/>
<dbReference type="RefSeq" id="XP_003045759.1">
    <property type="nucleotide sequence ID" value="XM_003045713.1"/>
</dbReference>
<protein>
    <submittedName>
        <fullName evidence="1">Uncharacterized protein</fullName>
    </submittedName>
</protein>
<dbReference type="VEuPathDB" id="FungiDB:NECHADRAFT_75940"/>
<dbReference type="InParanoid" id="C7Z612"/>
<dbReference type="eggNOG" id="ENOG502RQN7">
    <property type="taxonomic scope" value="Eukaryota"/>
</dbReference>
<dbReference type="Proteomes" id="UP000005206">
    <property type="component" value="Chromosome 2"/>
</dbReference>
<dbReference type="HOGENOM" id="CLU_819128_0_0_1"/>
<dbReference type="AlphaFoldDB" id="C7Z612"/>
<accession>C7Z612</accession>
<proteinExistence type="predicted"/>
<evidence type="ECO:0000313" key="1">
    <source>
        <dbReference type="EMBL" id="EEU40046.1"/>
    </source>
</evidence>
<keyword evidence="2" id="KW-1185">Reference proteome</keyword>
<sequence>MSSSNSPLKPIFGLDLELLHNGFWLMHYDRGRNKHKTCWLKKDDDDLKIKLSEGVSLWRAQLRFPTFDSADVAAGLPEFEAIIDALHHRNGVIAVRKSCYTTLDVNVTVEGDNKIYATNLFAKKIATLVMLLEKSLLVKLVAPYSWPRKVGLVSEMSKAAQGPWPQGDLFSSEYASHVPMMAAMEPATGNDRDLELMHRKLAMIWSAHSLRELECVLRQGCLNCAFYLRDIDNGGPWKLISGTFKYMQVTFDPALLRNWVEVIARITELALAGPDEYKRCLEAIFRIQYKTNKDGVLWEQLMKHILGLEHRIPDWRDQLARYEQGEVIAGVDPNGLLPKRMGPFYSQPPRGYFYDSDFLT</sequence>
<dbReference type="EMBL" id="GG698910">
    <property type="protein sequence ID" value="EEU40046.1"/>
    <property type="molecule type" value="Genomic_DNA"/>
</dbReference>
<dbReference type="GeneID" id="9668518"/>
<dbReference type="OMA" id="ERCWPGV"/>
<dbReference type="OrthoDB" id="412402at2759"/>
<evidence type="ECO:0000313" key="2">
    <source>
        <dbReference type="Proteomes" id="UP000005206"/>
    </source>
</evidence>
<name>C7Z612_FUSV7</name>